<reference evidence="2" key="3">
    <citation type="submission" date="2025-09" db="UniProtKB">
        <authorList>
            <consortium name="Ensembl"/>
        </authorList>
    </citation>
    <scope>IDENTIFICATION</scope>
</reference>
<reference evidence="2 3" key="1">
    <citation type="journal article" date="2010" name="Nature">
        <title>The sequence and de novo assembly of the giant panda genome.</title>
        <authorList>
            <person name="Li R."/>
            <person name="Fan W."/>
            <person name="Tian G."/>
            <person name="Zhu H."/>
            <person name="He L."/>
            <person name="Cai J."/>
            <person name="Huang Q."/>
            <person name="Cai Q."/>
            <person name="Li B."/>
            <person name="Bai Y."/>
            <person name="Zhang Z."/>
            <person name="Zhang Y."/>
            <person name="Wang W."/>
            <person name="Li J."/>
            <person name="Wei F."/>
            <person name="Li H."/>
            <person name="Jian M."/>
            <person name="Li J."/>
            <person name="Zhang Z."/>
            <person name="Nielsen R."/>
            <person name="Li D."/>
            <person name="Gu W."/>
            <person name="Yang Z."/>
            <person name="Xuan Z."/>
            <person name="Ryder O.A."/>
            <person name="Leung F.C."/>
            <person name="Zhou Y."/>
            <person name="Cao J."/>
            <person name="Sun X."/>
            <person name="Fu Y."/>
            <person name="Fang X."/>
            <person name="Guo X."/>
            <person name="Wang B."/>
            <person name="Hou R."/>
            <person name="Shen F."/>
            <person name="Mu B."/>
            <person name="Ni P."/>
            <person name="Lin R."/>
            <person name="Qian W."/>
            <person name="Wang G."/>
            <person name="Yu C."/>
            <person name="Nie W."/>
            <person name="Wang J."/>
            <person name="Wu Z."/>
            <person name="Liang H."/>
            <person name="Min J."/>
            <person name="Wu Q."/>
            <person name="Cheng S."/>
            <person name="Ruan J."/>
            <person name="Wang M."/>
            <person name="Shi Z."/>
            <person name="Wen M."/>
            <person name="Liu B."/>
            <person name="Ren X."/>
            <person name="Zheng H."/>
            <person name="Dong D."/>
            <person name="Cook K."/>
            <person name="Shan G."/>
            <person name="Zhang H."/>
            <person name="Kosiol C."/>
            <person name="Xie X."/>
            <person name="Lu Z."/>
            <person name="Zheng H."/>
            <person name="Li Y."/>
            <person name="Steiner C.C."/>
            <person name="Lam T.T."/>
            <person name="Lin S."/>
            <person name="Zhang Q."/>
            <person name="Li G."/>
            <person name="Tian J."/>
            <person name="Gong T."/>
            <person name="Liu H."/>
            <person name="Zhang D."/>
            <person name="Fang L."/>
            <person name="Ye C."/>
            <person name="Zhang J."/>
            <person name="Hu W."/>
            <person name="Xu A."/>
            <person name="Ren Y."/>
            <person name="Zhang G."/>
            <person name="Bruford M.W."/>
            <person name="Li Q."/>
            <person name="Ma L."/>
            <person name="Guo Y."/>
            <person name="An N."/>
            <person name="Hu Y."/>
            <person name="Zheng Y."/>
            <person name="Shi Y."/>
            <person name="Li Z."/>
            <person name="Liu Q."/>
            <person name="Chen Y."/>
            <person name="Zhao J."/>
            <person name="Qu N."/>
            <person name="Zhao S."/>
            <person name="Tian F."/>
            <person name="Wang X."/>
            <person name="Wang H."/>
            <person name="Xu L."/>
            <person name="Liu X."/>
            <person name="Vinar T."/>
            <person name="Wang Y."/>
            <person name="Lam T.W."/>
            <person name="Yiu S.M."/>
            <person name="Liu S."/>
            <person name="Zhang H."/>
            <person name="Li D."/>
            <person name="Huang Y."/>
            <person name="Wang X."/>
            <person name="Yang G."/>
            <person name="Jiang Z."/>
            <person name="Wang J."/>
            <person name="Qin N."/>
            <person name="Li L."/>
            <person name="Li J."/>
            <person name="Bolund L."/>
            <person name="Kristiansen K."/>
            <person name="Wong G.K."/>
            <person name="Olson M."/>
            <person name="Zhang X."/>
            <person name="Li S."/>
            <person name="Yang H."/>
            <person name="Wang J."/>
            <person name="Wang J."/>
        </authorList>
    </citation>
    <scope>NUCLEOTIDE SEQUENCE [LARGE SCALE GENOMIC DNA]</scope>
</reference>
<keyword evidence="3" id="KW-1185">Reference proteome</keyword>
<evidence type="ECO:0000313" key="3">
    <source>
        <dbReference type="Proteomes" id="UP000008912"/>
    </source>
</evidence>
<dbReference type="HOGENOM" id="CLU_013615_12_3_1"/>
<proteinExistence type="predicted"/>
<dbReference type="Ensembl" id="ENSAMET00000000362.2">
    <property type="protein sequence ID" value="ENSAMEP00000000348.2"/>
    <property type="gene ID" value="ENSAMEG00000000337.2"/>
</dbReference>
<dbReference type="AlphaFoldDB" id="G1L0E6"/>
<accession>G1L0E6</accession>
<reference evidence="2" key="2">
    <citation type="submission" date="2025-08" db="UniProtKB">
        <authorList>
            <consortium name="Ensembl"/>
        </authorList>
    </citation>
    <scope>IDENTIFICATION</scope>
</reference>
<dbReference type="InParanoid" id="G1L0E6"/>
<keyword evidence="1" id="KW-0732">Signal</keyword>
<name>G1L0E6_AILME</name>
<protein>
    <submittedName>
        <fullName evidence="2">Uncharacterized protein</fullName>
    </submittedName>
</protein>
<sequence length="56" mass="6583">TGHRRPKGRHGHGAVFLFVLFTDECGSESQTDHLPRLRLRCYWAPRHHPAKRHSRL</sequence>
<organism evidence="2 3">
    <name type="scientific">Ailuropoda melanoleuca</name>
    <name type="common">Giant panda</name>
    <dbReference type="NCBI Taxonomy" id="9646"/>
    <lineage>
        <taxon>Eukaryota</taxon>
        <taxon>Metazoa</taxon>
        <taxon>Chordata</taxon>
        <taxon>Craniata</taxon>
        <taxon>Vertebrata</taxon>
        <taxon>Euteleostomi</taxon>
        <taxon>Mammalia</taxon>
        <taxon>Eutheria</taxon>
        <taxon>Laurasiatheria</taxon>
        <taxon>Carnivora</taxon>
        <taxon>Caniformia</taxon>
        <taxon>Ursidae</taxon>
        <taxon>Ailuropoda</taxon>
    </lineage>
</organism>
<feature type="chain" id="PRO_5031085284" evidence="1">
    <location>
        <begin position="28"/>
        <end position="56"/>
    </location>
</feature>
<evidence type="ECO:0000313" key="2">
    <source>
        <dbReference type="Ensembl" id="ENSAMEP00000000348.2"/>
    </source>
</evidence>
<feature type="signal peptide" evidence="1">
    <location>
        <begin position="1"/>
        <end position="27"/>
    </location>
</feature>
<evidence type="ECO:0000256" key="1">
    <source>
        <dbReference type="SAM" id="SignalP"/>
    </source>
</evidence>
<dbReference type="Proteomes" id="UP000008912">
    <property type="component" value="Unassembled WGS sequence"/>
</dbReference>
<dbReference type="eggNOG" id="KOG0544">
    <property type="taxonomic scope" value="Eukaryota"/>
</dbReference>
<dbReference type="STRING" id="9646.ENSAMEP00000000348"/>